<gene>
    <name evidence="3" type="ORF">INT46_000433</name>
</gene>
<dbReference type="AlphaFoldDB" id="A0A8H7V4N3"/>
<evidence type="ECO:0000256" key="1">
    <source>
        <dbReference type="ARBA" id="ARBA00023125"/>
    </source>
</evidence>
<dbReference type="SMART" id="SM00674">
    <property type="entry name" value="CENPB"/>
    <property type="match status" value="1"/>
</dbReference>
<dbReference type="GO" id="GO:0005634">
    <property type="term" value="C:nucleus"/>
    <property type="evidence" value="ECO:0007669"/>
    <property type="project" value="TreeGrafter"/>
</dbReference>
<reference evidence="3" key="1">
    <citation type="submission" date="2020-12" db="EMBL/GenBank/DDBJ databases">
        <title>Metabolic potential, ecology and presence of endohyphal bacteria is reflected in genomic diversity of Mucoromycotina.</title>
        <authorList>
            <person name="Muszewska A."/>
            <person name="Okrasinska A."/>
            <person name="Steczkiewicz K."/>
            <person name="Drgas O."/>
            <person name="Orlowska M."/>
            <person name="Perlinska-Lenart U."/>
            <person name="Aleksandrzak-Piekarczyk T."/>
            <person name="Szatraj K."/>
            <person name="Zielenkiewicz U."/>
            <person name="Pilsyk S."/>
            <person name="Malc E."/>
            <person name="Mieczkowski P."/>
            <person name="Kruszewska J.S."/>
            <person name="Biernat P."/>
            <person name="Pawlowska J."/>
        </authorList>
    </citation>
    <scope>NUCLEOTIDE SEQUENCE</scope>
    <source>
        <strain evidence="3">CBS 226.32</strain>
    </source>
</reference>
<accession>A0A8H7V4N3</accession>
<dbReference type="Gene3D" id="1.10.10.60">
    <property type="entry name" value="Homeodomain-like"/>
    <property type="match status" value="1"/>
</dbReference>
<sequence length="357" mass="41067">MAKEQLNKSSLKAAKFPELEKELINYINDMESRNTAIGRCSITTKANILIRQNPDFLKGEEPTMSNGWIHSFLKRHELKHRSMNGESGSLTMTDQIIEKTPEIRNILKDYGLKDIYNMEETGLYYRQAPTKTISRNPVPGVKVDKTRLTIAFFCNAAGTSKSAPIIIGKFKKPRCFKKRTGSELGFSYYHTNKDWMTKDVFRSVMHDFNKRMYRERRKVVLRLDNAPVHEQCDEFSNVKLVFLPANTTSKYMAIATENALIVYDDDISLEMREDIEVAVREEEVNEGIFDNDTAALIHDGSDDEVEDMEEADDVIPVNEEKILASLGYVTSNFVATNDKDFKIFKDMADLYLRYKKT</sequence>
<feature type="non-terminal residue" evidence="3">
    <location>
        <position position="1"/>
    </location>
</feature>
<evidence type="ECO:0000313" key="4">
    <source>
        <dbReference type="Proteomes" id="UP000650833"/>
    </source>
</evidence>
<dbReference type="PANTHER" id="PTHR19303:SF73">
    <property type="entry name" value="PROTEIN PDC2"/>
    <property type="match status" value="1"/>
</dbReference>
<dbReference type="InterPro" id="IPR009057">
    <property type="entry name" value="Homeodomain-like_sf"/>
</dbReference>
<keyword evidence="4" id="KW-1185">Reference proteome</keyword>
<name>A0A8H7V4N3_9FUNG</name>
<dbReference type="Pfam" id="PF03184">
    <property type="entry name" value="DDE_1"/>
    <property type="match status" value="1"/>
</dbReference>
<organism evidence="3 4">
    <name type="scientific">Mucor plumbeus</name>
    <dbReference type="NCBI Taxonomy" id="97098"/>
    <lineage>
        <taxon>Eukaryota</taxon>
        <taxon>Fungi</taxon>
        <taxon>Fungi incertae sedis</taxon>
        <taxon>Mucoromycota</taxon>
        <taxon>Mucoromycotina</taxon>
        <taxon>Mucoromycetes</taxon>
        <taxon>Mucorales</taxon>
        <taxon>Mucorineae</taxon>
        <taxon>Mucoraceae</taxon>
        <taxon>Mucor</taxon>
    </lineage>
</organism>
<dbReference type="SUPFAM" id="SSF46689">
    <property type="entry name" value="Homeodomain-like"/>
    <property type="match status" value="1"/>
</dbReference>
<dbReference type="Pfam" id="PF03221">
    <property type="entry name" value="HTH_Tnp_Tc5"/>
    <property type="match status" value="1"/>
</dbReference>
<evidence type="ECO:0000313" key="3">
    <source>
        <dbReference type="EMBL" id="KAG2203243.1"/>
    </source>
</evidence>
<comment type="caution">
    <text evidence="3">The sequence shown here is derived from an EMBL/GenBank/DDBJ whole genome shotgun (WGS) entry which is preliminary data.</text>
</comment>
<dbReference type="GO" id="GO:0003677">
    <property type="term" value="F:DNA binding"/>
    <property type="evidence" value="ECO:0007669"/>
    <property type="project" value="UniProtKB-KW"/>
</dbReference>
<dbReference type="EMBL" id="JAEPRC010000233">
    <property type="protein sequence ID" value="KAG2203243.1"/>
    <property type="molecule type" value="Genomic_DNA"/>
</dbReference>
<dbReference type="PROSITE" id="PS51253">
    <property type="entry name" value="HTH_CENPB"/>
    <property type="match status" value="1"/>
</dbReference>
<evidence type="ECO:0000259" key="2">
    <source>
        <dbReference type="PROSITE" id="PS51253"/>
    </source>
</evidence>
<dbReference type="InterPro" id="IPR006600">
    <property type="entry name" value="HTH_CenpB_DNA-bd_dom"/>
</dbReference>
<dbReference type="PANTHER" id="PTHR19303">
    <property type="entry name" value="TRANSPOSON"/>
    <property type="match status" value="1"/>
</dbReference>
<keyword evidence="1" id="KW-0238">DNA-binding</keyword>
<dbReference type="InterPro" id="IPR004875">
    <property type="entry name" value="DDE_SF_endonuclease_dom"/>
</dbReference>
<proteinExistence type="predicted"/>
<protein>
    <recommendedName>
        <fullName evidence="2">HTH CENPB-type domain-containing protein</fullName>
    </recommendedName>
</protein>
<dbReference type="Proteomes" id="UP000650833">
    <property type="component" value="Unassembled WGS sequence"/>
</dbReference>
<dbReference type="OrthoDB" id="2288804at2759"/>
<feature type="domain" description="HTH CENPB-type" evidence="2">
    <location>
        <begin position="7"/>
        <end position="82"/>
    </location>
</feature>
<dbReference type="InterPro" id="IPR050863">
    <property type="entry name" value="CenT-Element_Derived"/>
</dbReference>